<dbReference type="OrthoDB" id="2019384at2759"/>
<dbReference type="InterPro" id="IPR009003">
    <property type="entry name" value="Peptidase_S1_PA"/>
</dbReference>
<dbReference type="AlphaFoldDB" id="A0A1I8NWX7"/>
<feature type="domain" description="Peptidase S1" evidence="4">
    <location>
        <begin position="179"/>
        <end position="443"/>
    </location>
</feature>
<dbReference type="Proteomes" id="UP000095300">
    <property type="component" value="Unassembled WGS sequence"/>
</dbReference>
<dbReference type="Pfam" id="PF00089">
    <property type="entry name" value="Trypsin"/>
    <property type="match status" value="1"/>
</dbReference>
<comment type="similarity">
    <text evidence="2">Belongs to the peptidase S1 family. CLIP subfamily.</text>
</comment>
<gene>
    <name evidence="5" type="primary">106083599</name>
</gene>
<proteinExistence type="inferred from homology"/>
<feature type="signal peptide" evidence="3">
    <location>
        <begin position="1"/>
        <end position="20"/>
    </location>
</feature>
<accession>A0A1I8NWX7</accession>
<evidence type="ECO:0000256" key="1">
    <source>
        <dbReference type="ARBA" id="ARBA00023157"/>
    </source>
</evidence>
<protein>
    <recommendedName>
        <fullName evidence="4">Peptidase S1 domain-containing protein</fullName>
    </recommendedName>
</protein>
<dbReference type="PRINTS" id="PR00722">
    <property type="entry name" value="CHYMOTRYPSIN"/>
</dbReference>
<dbReference type="STRING" id="35570.A0A1I8NWX7"/>
<evidence type="ECO:0000259" key="4">
    <source>
        <dbReference type="PROSITE" id="PS50240"/>
    </source>
</evidence>
<name>A0A1I8NWX7_STOCA</name>
<dbReference type="PROSITE" id="PS50240">
    <property type="entry name" value="TRYPSIN_DOM"/>
    <property type="match status" value="1"/>
</dbReference>
<dbReference type="InterPro" id="IPR001254">
    <property type="entry name" value="Trypsin_dom"/>
</dbReference>
<evidence type="ECO:0000256" key="3">
    <source>
        <dbReference type="SAM" id="SignalP"/>
    </source>
</evidence>
<dbReference type="Gene3D" id="2.40.10.10">
    <property type="entry name" value="Trypsin-like serine proteases"/>
    <property type="match status" value="2"/>
</dbReference>
<keyword evidence="1" id="KW-1015">Disulfide bond</keyword>
<dbReference type="GO" id="GO:0004252">
    <property type="term" value="F:serine-type endopeptidase activity"/>
    <property type="evidence" value="ECO:0007669"/>
    <property type="project" value="InterPro"/>
</dbReference>
<reference evidence="5" key="1">
    <citation type="submission" date="2020-05" db="UniProtKB">
        <authorList>
            <consortium name="EnsemblMetazoa"/>
        </authorList>
    </citation>
    <scope>IDENTIFICATION</scope>
    <source>
        <strain evidence="5">USDA</strain>
    </source>
</reference>
<dbReference type="InterPro" id="IPR043504">
    <property type="entry name" value="Peptidase_S1_PA_chymotrypsin"/>
</dbReference>
<keyword evidence="3" id="KW-0732">Signal</keyword>
<dbReference type="GO" id="GO:0006508">
    <property type="term" value="P:proteolysis"/>
    <property type="evidence" value="ECO:0007669"/>
    <property type="project" value="InterPro"/>
</dbReference>
<keyword evidence="6" id="KW-1185">Reference proteome</keyword>
<evidence type="ECO:0000256" key="2">
    <source>
        <dbReference type="ARBA" id="ARBA00024195"/>
    </source>
</evidence>
<dbReference type="EnsemblMetazoa" id="SCAU002765-RA">
    <property type="protein sequence ID" value="SCAU002765-PA"/>
    <property type="gene ID" value="SCAU002765"/>
</dbReference>
<dbReference type="PANTHER" id="PTHR24256">
    <property type="entry name" value="TRYPTASE-RELATED"/>
    <property type="match status" value="1"/>
</dbReference>
<feature type="chain" id="PRO_5009325658" description="Peptidase S1 domain-containing protein" evidence="3">
    <location>
        <begin position="21"/>
        <end position="443"/>
    </location>
</feature>
<dbReference type="KEGG" id="scac:106083599"/>
<dbReference type="InterPro" id="IPR001314">
    <property type="entry name" value="Peptidase_S1A"/>
</dbReference>
<evidence type="ECO:0000313" key="5">
    <source>
        <dbReference type="EnsemblMetazoa" id="SCAU002765-PA"/>
    </source>
</evidence>
<dbReference type="InterPro" id="IPR051487">
    <property type="entry name" value="Ser/Thr_Proteases_Immune/Dev"/>
</dbReference>
<dbReference type="SUPFAM" id="SSF50494">
    <property type="entry name" value="Trypsin-like serine proteases"/>
    <property type="match status" value="1"/>
</dbReference>
<dbReference type="SMART" id="SM00020">
    <property type="entry name" value="Tryp_SPc"/>
    <property type="match status" value="1"/>
</dbReference>
<organism evidence="5 6">
    <name type="scientific">Stomoxys calcitrans</name>
    <name type="common">Stable fly</name>
    <name type="synonym">Conops calcitrans</name>
    <dbReference type="NCBI Taxonomy" id="35570"/>
    <lineage>
        <taxon>Eukaryota</taxon>
        <taxon>Metazoa</taxon>
        <taxon>Ecdysozoa</taxon>
        <taxon>Arthropoda</taxon>
        <taxon>Hexapoda</taxon>
        <taxon>Insecta</taxon>
        <taxon>Pterygota</taxon>
        <taxon>Neoptera</taxon>
        <taxon>Endopterygota</taxon>
        <taxon>Diptera</taxon>
        <taxon>Brachycera</taxon>
        <taxon>Muscomorpha</taxon>
        <taxon>Muscoidea</taxon>
        <taxon>Muscidae</taxon>
        <taxon>Stomoxys</taxon>
    </lineage>
</organism>
<evidence type="ECO:0000313" key="6">
    <source>
        <dbReference type="Proteomes" id="UP000095300"/>
    </source>
</evidence>
<sequence length="443" mass="50034">MCQIFVFLLKLCVFTIVVNAENSPNDIGEEGKCQIPINLKGYVIRLHPKNTTLSVGDWVSEYDTIHVTCVNKQESDSLLCENGTFIPEFPRCSFCEKRLLNGLSTRYSKIFINGTPFDVNEFPWKIPAGAEIDVYCDIGYKRFGNSPMQQRMQCLSNGTFNAVREPCIQNCGKLSTDRIYFNRDEIPRRNNKIPWHVAIFRKQKFGPNTYICGGSIVSPSIIISAAQCFWDNLQNRQHPISYFQFVAGKQDKEFSLSREDYEQIREASAIEISYQYSSSNSQKIADIAVVKLKSPLDYTQHISAICMATRTNSALDYVPTGHKGFVPGYSQEYKHVEQVSSTSIDLHQCRQRQELANLEPDKFCLTTDDDAGGHLCSGESGSGFAWKRKGHPYQLLGVISSSQSHTDACSSQDSLVPAANVLYMKDDLFWKLNKTLSEDQALF</sequence>
<dbReference type="VEuPathDB" id="VectorBase:SCAU002765"/>